<feature type="region of interest" description="Disordered" evidence="1">
    <location>
        <begin position="120"/>
        <end position="148"/>
    </location>
</feature>
<comment type="caution">
    <text evidence="2">The sequence shown here is derived from an EMBL/GenBank/DDBJ whole genome shotgun (WGS) entry which is preliminary data.</text>
</comment>
<dbReference type="RefSeq" id="WP_131480581.1">
    <property type="nucleotide sequence ID" value="NZ_SJDL01000008.1"/>
</dbReference>
<dbReference type="Pfam" id="PF14460">
    <property type="entry name" value="Prok-E2_D"/>
    <property type="match status" value="1"/>
</dbReference>
<reference evidence="2 3" key="1">
    <citation type="submission" date="2019-02" db="EMBL/GenBank/DDBJ databases">
        <title>Marinobacter halodurans sp. nov., a marine bacterium isolated from sea tidal flat.</title>
        <authorList>
            <person name="Yoo Y."/>
            <person name="Lee D.W."/>
            <person name="Kim B.S."/>
            <person name="Kim J.-J."/>
        </authorList>
    </citation>
    <scope>NUCLEOTIDE SEQUENCE [LARGE SCALE GENOMIC DNA]</scope>
    <source>
        <strain evidence="2 3">YJ-S3-2</strain>
    </source>
</reference>
<proteinExistence type="predicted"/>
<evidence type="ECO:0000256" key="1">
    <source>
        <dbReference type="SAM" id="MobiDB-lite"/>
    </source>
</evidence>
<gene>
    <name evidence="2" type="ORF">EZI54_07420</name>
</gene>
<sequence>MELTSTAILIHEVNNNHESHLSVVVHDVDTASDIPRLGPGRPLNASAKADIVATLNDDLQDDSAGFINARTLMQSPQTLVWYRPAAQTMIRLHSQEVTIPMPSLVFVAHRGGLWVSALESDQRPEPSDGISHSGLPNINDSGHWCTGGNQIPEQPRNKDIEDIETMFFESPFTHPSGNRVMPDHVTGENWVETFLELEGVAEYPFDTLNERHVSLMQWIRRITK</sequence>
<dbReference type="InterPro" id="IPR022280">
    <property type="entry name" value="PRTRC_protein-B"/>
</dbReference>
<dbReference type="EMBL" id="SJDL01000008">
    <property type="protein sequence ID" value="TBW57481.1"/>
    <property type="molecule type" value="Genomic_DNA"/>
</dbReference>
<name>A0ABY1ZMT6_9GAMM</name>
<dbReference type="InterPro" id="IPR032787">
    <property type="entry name" value="Prok-E2_D"/>
</dbReference>
<evidence type="ECO:0000313" key="2">
    <source>
        <dbReference type="EMBL" id="TBW57481.1"/>
    </source>
</evidence>
<protein>
    <submittedName>
        <fullName evidence="2">PRTRC system protein B</fullName>
    </submittedName>
</protein>
<evidence type="ECO:0000313" key="3">
    <source>
        <dbReference type="Proteomes" id="UP000313645"/>
    </source>
</evidence>
<dbReference type="NCBIfam" id="TIGR03737">
    <property type="entry name" value="PRTRC_B"/>
    <property type="match status" value="1"/>
</dbReference>
<organism evidence="2 3">
    <name type="scientific">Marinobacter halodurans</name>
    <dbReference type="NCBI Taxonomy" id="2528979"/>
    <lineage>
        <taxon>Bacteria</taxon>
        <taxon>Pseudomonadati</taxon>
        <taxon>Pseudomonadota</taxon>
        <taxon>Gammaproteobacteria</taxon>
        <taxon>Pseudomonadales</taxon>
        <taxon>Marinobacteraceae</taxon>
        <taxon>Marinobacter</taxon>
    </lineage>
</organism>
<dbReference type="Proteomes" id="UP000313645">
    <property type="component" value="Unassembled WGS sequence"/>
</dbReference>
<keyword evidence="3" id="KW-1185">Reference proteome</keyword>
<accession>A0ABY1ZMT6</accession>